<evidence type="ECO:0000313" key="3">
    <source>
        <dbReference type="EMBL" id="SFU87725.1"/>
    </source>
</evidence>
<dbReference type="AlphaFoldDB" id="A0A1I7JRF0"/>
<dbReference type="Proteomes" id="UP000199391">
    <property type="component" value="Unassembled WGS sequence"/>
</dbReference>
<proteinExistence type="predicted"/>
<dbReference type="InterPro" id="IPR025669">
    <property type="entry name" value="AAA_dom"/>
</dbReference>
<keyword evidence="4" id="KW-1185">Reference proteome</keyword>
<keyword evidence="1" id="KW-0175">Coiled coil</keyword>
<dbReference type="STRING" id="1035707.SAMN05216552_1012180"/>
<dbReference type="Gene3D" id="3.40.50.300">
    <property type="entry name" value="P-loop containing nucleotide triphosphate hydrolases"/>
    <property type="match status" value="1"/>
</dbReference>
<protein>
    <submittedName>
        <fullName evidence="3">Chromosome partitioning protein</fullName>
    </submittedName>
</protein>
<evidence type="ECO:0000256" key="1">
    <source>
        <dbReference type="SAM" id="Coils"/>
    </source>
</evidence>
<accession>A0A1I7JRF0</accession>
<sequence>MKRVIFNQKGGVGKSTIAVNLAAIAAHQGKKTLLIDIDPQCNSSRYLLGEAAKDISPTVAGYFEQTLNFMVFSLSARGYVHETAFENLSLMPSHPEIGELQSKLESRHKIYKLRDALNELAKEYDEIFIDTPPAYNFFTQSALIAADTCLIPFDCDDFSRQALYTLMNNVGEIKADHNQALEIEGIIVNQFQPRANLPQRMVDELLAEGLPVLQSKLSSSIKVRESHERRLPMIHLDARHKLTQEFIALYEELEFAQRNAAQARKRG</sequence>
<dbReference type="RefSeq" id="WP_093556365.1">
    <property type="nucleotide sequence ID" value="NZ_FPBO01000012.1"/>
</dbReference>
<feature type="domain" description="AAA" evidence="2">
    <location>
        <begin position="4"/>
        <end position="183"/>
    </location>
</feature>
<dbReference type="EMBL" id="FPBO01000012">
    <property type="protein sequence ID" value="SFU87725.1"/>
    <property type="molecule type" value="Genomic_DNA"/>
</dbReference>
<feature type="coiled-coil region" evidence="1">
    <location>
        <begin position="239"/>
        <end position="266"/>
    </location>
</feature>
<dbReference type="InterPro" id="IPR050678">
    <property type="entry name" value="DNA_Partitioning_ATPase"/>
</dbReference>
<name>A0A1I7JRF0_9BURK</name>
<organism evidence="3 4">
    <name type="scientific">Pseudoduganella namucuonensis</name>
    <dbReference type="NCBI Taxonomy" id="1035707"/>
    <lineage>
        <taxon>Bacteria</taxon>
        <taxon>Pseudomonadati</taxon>
        <taxon>Pseudomonadota</taxon>
        <taxon>Betaproteobacteria</taxon>
        <taxon>Burkholderiales</taxon>
        <taxon>Oxalobacteraceae</taxon>
        <taxon>Telluria group</taxon>
        <taxon>Pseudoduganella</taxon>
    </lineage>
</organism>
<dbReference type="Pfam" id="PF13614">
    <property type="entry name" value="AAA_31"/>
    <property type="match status" value="1"/>
</dbReference>
<evidence type="ECO:0000259" key="2">
    <source>
        <dbReference type="Pfam" id="PF13614"/>
    </source>
</evidence>
<dbReference type="PANTHER" id="PTHR13696:SF52">
    <property type="entry name" value="PARA FAMILY PROTEIN CT_582"/>
    <property type="match status" value="1"/>
</dbReference>
<dbReference type="SUPFAM" id="SSF52540">
    <property type="entry name" value="P-loop containing nucleoside triphosphate hydrolases"/>
    <property type="match status" value="1"/>
</dbReference>
<dbReference type="OrthoDB" id="9785810at2"/>
<reference evidence="4" key="1">
    <citation type="submission" date="2016-10" db="EMBL/GenBank/DDBJ databases">
        <authorList>
            <person name="Varghese N."/>
            <person name="Submissions S."/>
        </authorList>
    </citation>
    <scope>NUCLEOTIDE SEQUENCE [LARGE SCALE GENOMIC DNA]</scope>
    <source>
        <strain evidence="4">CGMCC 1.11014</strain>
    </source>
</reference>
<gene>
    <name evidence="3" type="ORF">SAMN05216552_1012180</name>
</gene>
<dbReference type="PANTHER" id="PTHR13696">
    <property type="entry name" value="P-LOOP CONTAINING NUCLEOSIDE TRIPHOSPHATE HYDROLASE"/>
    <property type="match status" value="1"/>
</dbReference>
<evidence type="ECO:0000313" key="4">
    <source>
        <dbReference type="Proteomes" id="UP000199391"/>
    </source>
</evidence>
<dbReference type="CDD" id="cd02042">
    <property type="entry name" value="ParAB_family"/>
    <property type="match status" value="1"/>
</dbReference>
<dbReference type="InterPro" id="IPR027417">
    <property type="entry name" value="P-loop_NTPase"/>
</dbReference>